<evidence type="ECO:0000313" key="2">
    <source>
        <dbReference type="Proteomes" id="UP000809789"/>
    </source>
</evidence>
<keyword evidence="2" id="KW-1185">Reference proteome</keyword>
<comment type="caution">
    <text evidence="1">The sequence shown here is derived from an EMBL/GenBank/DDBJ whole genome shotgun (WGS) entry which is preliminary data.</text>
</comment>
<protein>
    <submittedName>
        <fullName evidence="1">Uncharacterized protein</fullName>
    </submittedName>
</protein>
<dbReference type="AlphaFoldDB" id="A0A8K0KXR1"/>
<accession>A0A8K0KXR1</accession>
<sequence>MASAPRYTYIISRNLDPIFALFIGLSAAYTRINREQTEKGFNRQDTIGQLQRRFDIALGRDVQPRRIGLDAVKERVEGDGK</sequence>
<dbReference type="GO" id="GO:0009306">
    <property type="term" value="P:protein secretion"/>
    <property type="evidence" value="ECO:0007669"/>
    <property type="project" value="InterPro"/>
</dbReference>
<dbReference type="Proteomes" id="UP000809789">
    <property type="component" value="Unassembled WGS sequence"/>
</dbReference>
<proteinExistence type="predicted"/>
<organism evidence="1 2">
    <name type="scientific">Elsinoe batatas</name>
    <dbReference type="NCBI Taxonomy" id="2601811"/>
    <lineage>
        <taxon>Eukaryota</taxon>
        <taxon>Fungi</taxon>
        <taxon>Dikarya</taxon>
        <taxon>Ascomycota</taxon>
        <taxon>Pezizomycotina</taxon>
        <taxon>Dothideomycetes</taxon>
        <taxon>Dothideomycetidae</taxon>
        <taxon>Myriangiales</taxon>
        <taxon>Elsinoaceae</taxon>
        <taxon>Elsinoe</taxon>
    </lineage>
</organism>
<evidence type="ECO:0000313" key="1">
    <source>
        <dbReference type="EMBL" id="KAG8626081.1"/>
    </source>
</evidence>
<gene>
    <name evidence="1" type="ORF">KVT40_006482</name>
</gene>
<dbReference type="Pfam" id="PF11654">
    <property type="entry name" value="NCE101"/>
    <property type="match status" value="1"/>
</dbReference>
<name>A0A8K0KXR1_9PEZI</name>
<dbReference type="InterPro" id="IPR024242">
    <property type="entry name" value="NCE101"/>
</dbReference>
<reference evidence="1" key="1">
    <citation type="submission" date="2021-07" db="EMBL/GenBank/DDBJ databases">
        <title>Elsinoe batatas strain:CRI-CJ2 Genome sequencing and assembly.</title>
        <authorList>
            <person name="Huang L."/>
        </authorList>
    </citation>
    <scope>NUCLEOTIDE SEQUENCE</scope>
    <source>
        <strain evidence="1">CRI-CJ2</strain>
    </source>
</reference>
<dbReference type="EMBL" id="JAESVG020000007">
    <property type="protein sequence ID" value="KAG8626081.1"/>
    <property type="molecule type" value="Genomic_DNA"/>
</dbReference>
<dbReference type="OrthoDB" id="2155101at2759"/>